<dbReference type="CDD" id="cd08977">
    <property type="entry name" value="SusD"/>
    <property type="match status" value="1"/>
</dbReference>
<comment type="similarity">
    <text evidence="2">Belongs to the SusD family.</text>
</comment>
<comment type="subcellular location">
    <subcellularLocation>
        <location evidence="1">Cell outer membrane</location>
    </subcellularLocation>
</comment>
<dbReference type="EMBL" id="JBHMEW010000068">
    <property type="protein sequence ID" value="MFB9213450.1"/>
    <property type="molecule type" value="Genomic_DNA"/>
</dbReference>
<dbReference type="InterPro" id="IPR033985">
    <property type="entry name" value="SusD-like_N"/>
</dbReference>
<dbReference type="Proteomes" id="UP001589654">
    <property type="component" value="Unassembled WGS sequence"/>
</dbReference>
<protein>
    <submittedName>
        <fullName evidence="8">RagB/SusD family nutrient uptake outer membrane protein</fullName>
    </submittedName>
</protein>
<dbReference type="Pfam" id="PF14322">
    <property type="entry name" value="SusD-like_3"/>
    <property type="match status" value="1"/>
</dbReference>
<evidence type="ECO:0000256" key="2">
    <source>
        <dbReference type="ARBA" id="ARBA00006275"/>
    </source>
</evidence>
<comment type="caution">
    <text evidence="8">The sequence shown here is derived from an EMBL/GenBank/DDBJ whole genome shotgun (WGS) entry which is preliminary data.</text>
</comment>
<dbReference type="SUPFAM" id="SSF48452">
    <property type="entry name" value="TPR-like"/>
    <property type="match status" value="1"/>
</dbReference>
<keyword evidence="9" id="KW-1185">Reference proteome</keyword>
<evidence type="ECO:0000256" key="3">
    <source>
        <dbReference type="ARBA" id="ARBA00022729"/>
    </source>
</evidence>
<evidence type="ECO:0000313" key="8">
    <source>
        <dbReference type="EMBL" id="MFB9213450.1"/>
    </source>
</evidence>
<dbReference type="RefSeq" id="WP_290249019.1">
    <property type="nucleotide sequence ID" value="NZ_JAUFQT010000002.1"/>
</dbReference>
<dbReference type="Pfam" id="PF07980">
    <property type="entry name" value="SusD_RagB"/>
    <property type="match status" value="1"/>
</dbReference>
<proteinExistence type="inferred from homology"/>
<dbReference type="Gene3D" id="1.25.40.390">
    <property type="match status" value="1"/>
</dbReference>
<dbReference type="InterPro" id="IPR012944">
    <property type="entry name" value="SusD_RagB_dom"/>
</dbReference>
<evidence type="ECO:0000259" key="7">
    <source>
        <dbReference type="Pfam" id="PF14322"/>
    </source>
</evidence>
<name>A0ABV5J9D4_9BACT</name>
<keyword evidence="3" id="KW-0732">Signal</keyword>
<gene>
    <name evidence="8" type="ORF">ACFFUR_16660</name>
</gene>
<evidence type="ECO:0000256" key="5">
    <source>
        <dbReference type="ARBA" id="ARBA00023237"/>
    </source>
</evidence>
<evidence type="ECO:0000313" key="9">
    <source>
        <dbReference type="Proteomes" id="UP001589654"/>
    </source>
</evidence>
<feature type="domain" description="RagB/SusD" evidence="6">
    <location>
        <begin position="389"/>
        <end position="590"/>
    </location>
</feature>
<keyword evidence="4" id="KW-0472">Membrane</keyword>
<organism evidence="8 9">
    <name type="scientific">Echinicola jeungdonensis</name>
    <dbReference type="NCBI Taxonomy" id="709343"/>
    <lineage>
        <taxon>Bacteria</taxon>
        <taxon>Pseudomonadati</taxon>
        <taxon>Bacteroidota</taxon>
        <taxon>Cytophagia</taxon>
        <taxon>Cytophagales</taxon>
        <taxon>Cyclobacteriaceae</taxon>
        <taxon>Echinicola</taxon>
    </lineage>
</organism>
<evidence type="ECO:0000256" key="1">
    <source>
        <dbReference type="ARBA" id="ARBA00004442"/>
    </source>
</evidence>
<feature type="domain" description="SusD-like N-terminal" evidence="7">
    <location>
        <begin position="95"/>
        <end position="209"/>
    </location>
</feature>
<evidence type="ECO:0000259" key="6">
    <source>
        <dbReference type="Pfam" id="PF07980"/>
    </source>
</evidence>
<evidence type="ECO:0000256" key="4">
    <source>
        <dbReference type="ARBA" id="ARBA00023136"/>
    </source>
</evidence>
<dbReference type="InterPro" id="IPR011990">
    <property type="entry name" value="TPR-like_helical_dom_sf"/>
</dbReference>
<accession>A0ABV5J9D4</accession>
<keyword evidence="5" id="KW-0998">Cell outer membrane</keyword>
<sequence length="590" mass="65484">MKKILNYIVLGGFLLSAPGCQSDFIDLNPPAQFTDAVYFKQPSDFKNYATSFYDQLQGWDFGNMDNGSDLSANANGNGMSLGHGTIAVGSTGWDYSGIRSCNILLEKAAEYSGEGSIDQYVGEAHFFRAYTYFDLLKTFGGVPLVTTVLDTDSPELFGPRNSRYEVVAQILADLDEAISKLPKEQNLTGSDKGRISKWAAMAFKAQVELYEATWEKYVGQGPDGDGTSVGAGTAGYDPANVNKYLSDAVAMCEEVMNNGGYELWNQNSDPSMEKLSHWYLFNLEDPGSNPGGYDKSTNKEFILYNVYDYTLKQSRKNISWTSWQLYPSRKFVDMAVCKDGLPPSKSPLFQGYHTADAEFEDRDLRLLNYLYASTSAPESVTLDYGGLGFSGYGNSKYAVYGFGSRRKDNTESANWPIIRLAEVYLTYAEALYELNGSITDGQLDVSINKLRDRADVAHLTNSLVAANGLDMLEEIRRERAVELYREGKRFDDLKRWGILEESLNPSRLGKVVGGASYPTDFKDASGNPTAAYVDNSYVWGEEAVETPEGVLNCVVVDSHLNHTVENKHYLFPIPLSQIILNENLLQNPGY</sequence>
<reference evidence="8 9" key="1">
    <citation type="submission" date="2024-09" db="EMBL/GenBank/DDBJ databases">
        <authorList>
            <person name="Sun Q."/>
            <person name="Mori K."/>
        </authorList>
    </citation>
    <scope>NUCLEOTIDE SEQUENCE [LARGE SCALE GENOMIC DNA]</scope>
    <source>
        <strain evidence="8 9">CECT 7682</strain>
    </source>
</reference>